<name>A0A915IZV3_ROMCU</name>
<dbReference type="Proteomes" id="UP000887565">
    <property type="component" value="Unplaced"/>
</dbReference>
<reference evidence="2" key="1">
    <citation type="submission" date="2022-11" db="UniProtKB">
        <authorList>
            <consortium name="WormBaseParasite"/>
        </authorList>
    </citation>
    <scope>IDENTIFICATION</scope>
</reference>
<evidence type="ECO:0000313" key="2">
    <source>
        <dbReference type="WBParaSite" id="nRc.2.0.1.t18962-RA"/>
    </source>
</evidence>
<organism evidence="1 2">
    <name type="scientific">Romanomermis culicivorax</name>
    <name type="common">Nematode worm</name>
    <dbReference type="NCBI Taxonomy" id="13658"/>
    <lineage>
        <taxon>Eukaryota</taxon>
        <taxon>Metazoa</taxon>
        <taxon>Ecdysozoa</taxon>
        <taxon>Nematoda</taxon>
        <taxon>Enoplea</taxon>
        <taxon>Dorylaimia</taxon>
        <taxon>Mermithida</taxon>
        <taxon>Mermithoidea</taxon>
        <taxon>Mermithidae</taxon>
        <taxon>Romanomermis</taxon>
    </lineage>
</organism>
<keyword evidence="1" id="KW-1185">Reference proteome</keyword>
<protein>
    <submittedName>
        <fullName evidence="2">Uncharacterized protein</fullName>
    </submittedName>
</protein>
<evidence type="ECO:0000313" key="1">
    <source>
        <dbReference type="Proteomes" id="UP000887565"/>
    </source>
</evidence>
<accession>A0A915IZV3</accession>
<dbReference type="WBParaSite" id="nRc.2.0.1.t18962-RA">
    <property type="protein sequence ID" value="nRc.2.0.1.t18962-RA"/>
    <property type="gene ID" value="nRc.2.0.1.g18962"/>
</dbReference>
<dbReference type="AlphaFoldDB" id="A0A915IZV3"/>
<proteinExistence type="predicted"/>
<sequence length="86" mass="9668">MSKPHNFASNDMETGSSINSCMEVSRMISLMINLPSTIFDGIVLVLSPAQKIFTEYEIKIGIKFKTMKCHNGMFWNAMKHNPACLP</sequence>